<comment type="caution">
    <text evidence="1">The sequence shown here is derived from an EMBL/GenBank/DDBJ whole genome shotgun (WGS) entry which is preliminary data.</text>
</comment>
<evidence type="ECO:0000313" key="2">
    <source>
        <dbReference type="Proteomes" id="UP000315133"/>
    </source>
</evidence>
<dbReference type="InterPro" id="IPR029062">
    <property type="entry name" value="Class_I_gatase-like"/>
</dbReference>
<dbReference type="OrthoDB" id="3078420at2"/>
<name>A0A543KP25_9MICO</name>
<dbReference type="AlphaFoldDB" id="A0A543KP25"/>
<organism evidence="1 2">
    <name type="scientific">Ornithinimicrobium humiphilum</name>
    <dbReference type="NCBI Taxonomy" id="125288"/>
    <lineage>
        <taxon>Bacteria</taxon>
        <taxon>Bacillati</taxon>
        <taxon>Actinomycetota</taxon>
        <taxon>Actinomycetes</taxon>
        <taxon>Micrococcales</taxon>
        <taxon>Ornithinimicrobiaceae</taxon>
        <taxon>Ornithinimicrobium</taxon>
    </lineage>
</organism>
<gene>
    <name evidence="1" type="ORF">FB476_1714</name>
</gene>
<dbReference type="Proteomes" id="UP000315133">
    <property type="component" value="Unassembled WGS sequence"/>
</dbReference>
<dbReference type="RefSeq" id="WP_141818388.1">
    <property type="nucleotide sequence ID" value="NZ_BAAAIL010000004.1"/>
</dbReference>
<evidence type="ECO:0000313" key="1">
    <source>
        <dbReference type="EMBL" id="TQM96822.1"/>
    </source>
</evidence>
<reference evidence="1 2" key="1">
    <citation type="submission" date="2019-06" db="EMBL/GenBank/DDBJ databases">
        <title>Sequencing the genomes of 1000 actinobacteria strains.</title>
        <authorList>
            <person name="Klenk H.-P."/>
        </authorList>
    </citation>
    <scope>NUCLEOTIDE SEQUENCE [LARGE SCALE GENOMIC DNA]</scope>
    <source>
        <strain evidence="1 2">DSM 12362</strain>
    </source>
</reference>
<proteinExistence type="predicted"/>
<accession>A0A543KP25</accession>
<sequence>MTTVLVGGGPDTTRSSTCLQPFVDACLERGVARVGLLLAGAADNARMFAPDYTNLLPALAGRIDVVPLADGVPDVARFEALVVGGGPTPAYHSALRPVYPEIRAMAAVGCPYLGFSAGAMIAGDRALVGGHRVDGVDVCPVGWSEGLDEVSLDEGIGLVPGVVEVHAAQAGTVGRAVAIVLQRGAEVVVALDEDTAVRPRGQQWDVLGTGRAWRVSADDRGRAVVDPVRAGGVIPVPAPDHTRY</sequence>
<dbReference type="EMBL" id="VFPU01000001">
    <property type="protein sequence ID" value="TQM96822.1"/>
    <property type="molecule type" value="Genomic_DNA"/>
</dbReference>
<keyword evidence="2" id="KW-1185">Reference proteome</keyword>
<dbReference type="Gene3D" id="3.40.50.880">
    <property type="match status" value="1"/>
</dbReference>
<dbReference type="SUPFAM" id="SSF52317">
    <property type="entry name" value="Class I glutamine amidotransferase-like"/>
    <property type="match status" value="1"/>
</dbReference>
<protein>
    <submittedName>
        <fullName evidence="1">Cyanophycinase</fullName>
    </submittedName>
</protein>